<dbReference type="AlphaFoldDB" id="A0A9X4RJI9"/>
<reference evidence="4" key="1">
    <citation type="submission" date="2019-05" db="EMBL/GenBank/DDBJ databases">
        <title>Whole genome sequencing of Pseudanabaena catenata USMAC16.</title>
        <authorList>
            <person name="Khan Z."/>
            <person name="Omar W.M."/>
            <person name="Convey P."/>
            <person name="Merican F."/>
            <person name="Najimudin N."/>
        </authorList>
    </citation>
    <scope>NUCLEOTIDE SEQUENCE</scope>
    <source>
        <strain evidence="4">USMAC16</strain>
    </source>
</reference>
<sequence length="588" mass="65555">MHLVLLETSGNQSYIFSTNKLKENIGASELTYRAGTKCVLDAVAEIRKQASLWSADSKELRWNLLDPKQNPRLDGNTNSKVEVIIATSGKALLLVSEKEIGKTIIRWATYAALRDSPGIDLCGVISDDFELGESGQLAEAIRQVHQQFEEVKAKRPSMDMRFLRLPIVDECATSGLPAAELSKDSAEDTEESTLSPYSAVSMAKRKNHIYGEQRIAAMLRRYDPALKLSESLTFADETQWLAIIHADGNGLGEIFLSFDKHLLDLIQQKNKNANSLSDREYAERVREFSIALDICTEKAFVTALKATFLSKEKTTSLPIAPLVLGGDDLTVVCNAQYALQFTVYFLKEFEKETTLNQIIGDKTITIVPELAKIALGVPRLSACAGIAIVKPHFPFSVAYHLAEQLLKTAKTVKSKVTQLKGTETKPYPCSAIDFHILYDSSGTDLDTIREKQQVDNGQTLLYNSPYVVTNIDDIPENNGKAWATRHDWNALRSKAKALNPDQEVDHELPSKLPNSQVHTLRSHLYMGREAANGYYQMIKGRYDFANLEDSEGSLFHKEQDSDVHTTSLLDAMDVTAFLDFDIKAEQRP</sequence>
<evidence type="ECO:0000256" key="2">
    <source>
        <dbReference type="ARBA" id="ARBA00023118"/>
    </source>
</evidence>
<organism evidence="4 5">
    <name type="scientific">Pseudanabaena catenata USMAC16</name>
    <dbReference type="NCBI Taxonomy" id="1855837"/>
    <lineage>
        <taxon>Bacteria</taxon>
        <taxon>Bacillati</taxon>
        <taxon>Cyanobacteriota</taxon>
        <taxon>Cyanophyceae</taxon>
        <taxon>Pseudanabaenales</taxon>
        <taxon>Pseudanabaenaceae</taxon>
        <taxon>Pseudanabaena</taxon>
    </lineage>
</organism>
<keyword evidence="2" id="KW-0051">Antiviral defense</keyword>
<proteinExistence type="predicted"/>
<dbReference type="InterPro" id="IPR043128">
    <property type="entry name" value="Rev_trsase/Diguanyl_cyclase"/>
</dbReference>
<accession>A0A9X4RJI9</accession>
<dbReference type="Gene3D" id="3.30.70.270">
    <property type="match status" value="1"/>
</dbReference>
<dbReference type="EMBL" id="VBTY01000149">
    <property type="protein sequence ID" value="MDG3496050.1"/>
    <property type="molecule type" value="Genomic_DNA"/>
</dbReference>
<dbReference type="GO" id="GO:0051607">
    <property type="term" value="P:defense response to virus"/>
    <property type="evidence" value="ECO:0007669"/>
    <property type="project" value="UniProtKB-KW"/>
</dbReference>
<evidence type="ECO:0000259" key="3">
    <source>
        <dbReference type="Pfam" id="PF22335"/>
    </source>
</evidence>
<evidence type="ECO:0000313" key="4">
    <source>
        <dbReference type="EMBL" id="MDG3496050.1"/>
    </source>
</evidence>
<dbReference type="Proteomes" id="UP001152872">
    <property type="component" value="Unassembled WGS sequence"/>
</dbReference>
<protein>
    <recommendedName>
        <fullName evidence="3">Cas10/Cmr2 second palm domain-containing protein</fullName>
    </recommendedName>
</protein>
<dbReference type="RefSeq" id="WP_009628210.1">
    <property type="nucleotide sequence ID" value="NZ_VBTY01000149.1"/>
</dbReference>
<dbReference type="Pfam" id="PF22335">
    <property type="entry name" value="Cas10-Cmr2_palm2"/>
    <property type="match status" value="1"/>
</dbReference>
<keyword evidence="5" id="KW-1185">Reference proteome</keyword>
<dbReference type="InterPro" id="IPR054767">
    <property type="entry name" value="Cas10-Cmr2_palm2"/>
</dbReference>
<keyword evidence="1" id="KW-0547">Nucleotide-binding</keyword>
<dbReference type="GO" id="GO:0000166">
    <property type="term" value="F:nucleotide binding"/>
    <property type="evidence" value="ECO:0007669"/>
    <property type="project" value="UniProtKB-KW"/>
</dbReference>
<evidence type="ECO:0000313" key="5">
    <source>
        <dbReference type="Proteomes" id="UP001152872"/>
    </source>
</evidence>
<name>A0A9X4RJI9_9CYAN</name>
<feature type="domain" description="Cas10/Cmr2 second palm" evidence="3">
    <location>
        <begin position="241"/>
        <end position="415"/>
    </location>
</feature>
<evidence type="ECO:0000256" key="1">
    <source>
        <dbReference type="ARBA" id="ARBA00022741"/>
    </source>
</evidence>
<comment type="caution">
    <text evidence="4">The sequence shown here is derived from an EMBL/GenBank/DDBJ whole genome shotgun (WGS) entry which is preliminary data.</text>
</comment>
<gene>
    <name evidence="4" type="ORF">FEV09_15995</name>
</gene>